<protein>
    <submittedName>
        <fullName evidence="2">Integrating conjugative element protein, PFL_4709 family</fullName>
    </submittedName>
</protein>
<dbReference type="RefSeq" id="WP_175514191.1">
    <property type="nucleotide sequence ID" value="NZ_FOHW01000026.1"/>
</dbReference>
<dbReference type="NCBIfam" id="TIGR03757">
    <property type="entry name" value="conj_TIGR03757"/>
    <property type="match status" value="1"/>
</dbReference>
<dbReference type="EMBL" id="FOHW01000026">
    <property type="protein sequence ID" value="SET81373.1"/>
    <property type="molecule type" value="Genomic_DNA"/>
</dbReference>
<gene>
    <name evidence="2" type="ORF">SAMN05216197_12669</name>
</gene>
<accession>A0A1I0HC45</accession>
<keyword evidence="1" id="KW-0732">Signal</keyword>
<name>A0A1I0HC45_9PSED</name>
<evidence type="ECO:0000313" key="3">
    <source>
        <dbReference type="Proteomes" id="UP000182332"/>
    </source>
</evidence>
<dbReference type="InterPro" id="IPR011090">
    <property type="entry name" value="Integr_conj_element_PFL4709"/>
</dbReference>
<feature type="signal peptide" evidence="1">
    <location>
        <begin position="1"/>
        <end position="27"/>
    </location>
</feature>
<dbReference type="Proteomes" id="UP000182332">
    <property type="component" value="Unassembled WGS sequence"/>
</dbReference>
<sequence length="143" mass="15733">MFHPSLCRDLIQQRLLAIALLSACASAQGETWVVTDHAHPVTNTAQHRVIVLDEQQRLEAYLTSRLPSDPTKAASTIQVYLASPEGIRLQHELTQAQQGITDAWSIGVEKIPAVVVDRRYVVYGEPDVAKAIALVDRARSAPQ</sequence>
<feature type="chain" id="PRO_5010227656" evidence="1">
    <location>
        <begin position="28"/>
        <end position="143"/>
    </location>
</feature>
<reference evidence="2 3" key="1">
    <citation type="submission" date="2016-10" db="EMBL/GenBank/DDBJ databases">
        <authorList>
            <person name="de Groot N.N."/>
        </authorList>
    </citation>
    <scope>NUCLEOTIDE SEQUENCE [LARGE SCALE GENOMIC DNA]</scope>
    <source>
        <strain evidence="2 3">DSM 11363</strain>
    </source>
</reference>
<dbReference type="Pfam" id="PF07511">
    <property type="entry name" value="DUF1525"/>
    <property type="match status" value="1"/>
</dbReference>
<organism evidence="2 3">
    <name type="scientific">Pseudomonas graminis</name>
    <dbReference type="NCBI Taxonomy" id="158627"/>
    <lineage>
        <taxon>Bacteria</taxon>
        <taxon>Pseudomonadati</taxon>
        <taxon>Pseudomonadota</taxon>
        <taxon>Gammaproteobacteria</taxon>
        <taxon>Pseudomonadales</taxon>
        <taxon>Pseudomonadaceae</taxon>
        <taxon>Pseudomonas</taxon>
    </lineage>
</organism>
<dbReference type="AlphaFoldDB" id="A0A1I0HC45"/>
<evidence type="ECO:0000256" key="1">
    <source>
        <dbReference type="SAM" id="SignalP"/>
    </source>
</evidence>
<evidence type="ECO:0000313" key="2">
    <source>
        <dbReference type="EMBL" id="SET81373.1"/>
    </source>
</evidence>
<proteinExistence type="predicted"/>